<evidence type="ECO:0000313" key="2">
    <source>
        <dbReference type="EMBL" id="OMO70030.1"/>
    </source>
</evidence>
<feature type="compositionally biased region" description="Basic and acidic residues" evidence="1">
    <location>
        <begin position="18"/>
        <end position="42"/>
    </location>
</feature>
<organism evidence="2 3">
    <name type="scientific">Corchorus olitorius</name>
    <dbReference type="NCBI Taxonomy" id="93759"/>
    <lineage>
        <taxon>Eukaryota</taxon>
        <taxon>Viridiplantae</taxon>
        <taxon>Streptophyta</taxon>
        <taxon>Embryophyta</taxon>
        <taxon>Tracheophyta</taxon>
        <taxon>Spermatophyta</taxon>
        <taxon>Magnoliopsida</taxon>
        <taxon>eudicotyledons</taxon>
        <taxon>Gunneridae</taxon>
        <taxon>Pentapetalae</taxon>
        <taxon>rosids</taxon>
        <taxon>malvids</taxon>
        <taxon>Malvales</taxon>
        <taxon>Malvaceae</taxon>
        <taxon>Grewioideae</taxon>
        <taxon>Apeibeae</taxon>
        <taxon>Corchorus</taxon>
    </lineage>
</organism>
<feature type="region of interest" description="Disordered" evidence="1">
    <location>
        <begin position="1"/>
        <end position="49"/>
    </location>
</feature>
<proteinExistence type="predicted"/>
<accession>A0A1R3HI75</accession>
<reference evidence="3" key="1">
    <citation type="submission" date="2013-09" db="EMBL/GenBank/DDBJ databases">
        <title>Corchorus olitorius genome sequencing.</title>
        <authorList>
            <person name="Alam M."/>
            <person name="Haque M.S."/>
            <person name="Islam M.S."/>
            <person name="Emdad E.M."/>
            <person name="Islam M.M."/>
            <person name="Ahmed B."/>
            <person name="Halim A."/>
            <person name="Hossen Q.M.M."/>
            <person name="Hossain M.Z."/>
            <person name="Ahmed R."/>
            <person name="Khan M.M."/>
            <person name="Islam R."/>
            <person name="Rashid M.M."/>
            <person name="Khan S.A."/>
            <person name="Rahman M.S."/>
            <person name="Alam M."/>
            <person name="Yahiya A.S."/>
            <person name="Khan M.S."/>
            <person name="Azam M.S."/>
            <person name="Haque T."/>
            <person name="Lashkar M.Z.H."/>
            <person name="Akhand A.I."/>
            <person name="Morshed G."/>
            <person name="Roy S."/>
            <person name="Uddin K.S."/>
            <person name="Rabeya T."/>
            <person name="Hossain A.S."/>
            <person name="Chowdhury A."/>
            <person name="Snigdha A.R."/>
            <person name="Mortoza M.S."/>
            <person name="Matin S.A."/>
            <person name="Hoque S.M.E."/>
            <person name="Islam M.K."/>
            <person name="Roy D.K."/>
            <person name="Haider R."/>
            <person name="Moosa M.M."/>
            <person name="Elias S.M."/>
            <person name="Hasan A.M."/>
            <person name="Jahan S."/>
            <person name="Shafiuddin M."/>
            <person name="Mahmood N."/>
            <person name="Shommy N.S."/>
        </authorList>
    </citation>
    <scope>NUCLEOTIDE SEQUENCE [LARGE SCALE GENOMIC DNA]</scope>
    <source>
        <strain evidence="3">cv. O-4</strain>
    </source>
</reference>
<dbReference type="EMBL" id="AWUE01020066">
    <property type="protein sequence ID" value="OMO70030.1"/>
    <property type="molecule type" value="Genomic_DNA"/>
</dbReference>
<dbReference type="Proteomes" id="UP000187203">
    <property type="component" value="Unassembled WGS sequence"/>
</dbReference>
<protein>
    <submittedName>
        <fullName evidence="2">Uncharacterized protein</fullName>
    </submittedName>
</protein>
<evidence type="ECO:0000256" key="1">
    <source>
        <dbReference type="SAM" id="MobiDB-lite"/>
    </source>
</evidence>
<keyword evidence="3" id="KW-1185">Reference proteome</keyword>
<name>A0A1R3HI75_9ROSI</name>
<gene>
    <name evidence="2" type="ORF">COLO4_28812</name>
</gene>
<dbReference type="AlphaFoldDB" id="A0A1R3HI75"/>
<evidence type="ECO:0000313" key="3">
    <source>
        <dbReference type="Proteomes" id="UP000187203"/>
    </source>
</evidence>
<comment type="caution">
    <text evidence="2">The sequence shown here is derived from an EMBL/GenBank/DDBJ whole genome shotgun (WGS) entry which is preliminary data.</text>
</comment>
<sequence length="49" mass="5248">MEVGLGDAALHKRRGRSVRTERKTRERERRGEGVGDSGEVRAKGGGVAG</sequence>